<feature type="transmembrane region" description="Helical" evidence="17">
    <location>
        <begin position="105"/>
        <end position="125"/>
    </location>
</feature>
<keyword evidence="7 17" id="KW-0679">Respiratory chain</keyword>
<feature type="transmembrane region" description="Helical" evidence="17">
    <location>
        <begin position="324"/>
        <end position="349"/>
    </location>
</feature>
<comment type="function">
    <text evidence="1">Core subunit of the mitochondrial membrane respiratory chain NADH dehydrogenase (Complex I) that is believed to belong to the minimal assembly required for catalysis. Complex I functions in the transfer of electrons from NADH to the respiratory chain. The immediate electron acceptor for the enzyme is believed to be ubiquinone.</text>
</comment>
<keyword evidence="8 17" id="KW-0812">Transmembrane</keyword>
<dbReference type="InterPro" id="IPR001750">
    <property type="entry name" value="ND/Mrp_TM"/>
</dbReference>
<dbReference type="GO" id="GO:0015990">
    <property type="term" value="P:electron transport coupled proton transport"/>
    <property type="evidence" value="ECO:0007669"/>
    <property type="project" value="TreeGrafter"/>
</dbReference>
<dbReference type="AlphaFoldDB" id="A0A1P8AG37"/>
<feature type="transmembrane region" description="Helical" evidence="17">
    <location>
        <begin position="266"/>
        <end position="289"/>
    </location>
</feature>
<dbReference type="PRINTS" id="PR01437">
    <property type="entry name" value="NUOXDRDTASE4"/>
</dbReference>
<evidence type="ECO:0000256" key="1">
    <source>
        <dbReference type="ARBA" id="ARBA00003257"/>
    </source>
</evidence>
<dbReference type="Pfam" id="PF00361">
    <property type="entry name" value="Proton_antipo_M"/>
    <property type="match status" value="1"/>
</dbReference>
<keyword evidence="11 17" id="KW-1133">Transmembrane helix</keyword>
<feature type="transmembrane region" description="Helical" evidence="17">
    <location>
        <begin position="237"/>
        <end position="259"/>
    </location>
</feature>
<feature type="transmembrane region" description="Helical" evidence="17">
    <location>
        <begin position="50"/>
        <end position="72"/>
    </location>
</feature>
<keyword evidence="13 17" id="KW-0830">Ubiquinone</keyword>
<dbReference type="GeneID" id="31079838"/>
<evidence type="ECO:0000256" key="3">
    <source>
        <dbReference type="ARBA" id="ARBA00009025"/>
    </source>
</evidence>
<keyword evidence="10 17" id="KW-0249">Electron transport</keyword>
<dbReference type="CTD" id="4538"/>
<evidence type="ECO:0000256" key="14">
    <source>
        <dbReference type="ARBA" id="ARBA00023128"/>
    </source>
</evidence>
<keyword evidence="6 17" id="KW-0813">Transport</keyword>
<proteinExistence type="inferred from homology"/>
<dbReference type="PANTHER" id="PTHR43507">
    <property type="entry name" value="NADH-UBIQUINONE OXIDOREDUCTASE CHAIN 4"/>
    <property type="match status" value="1"/>
</dbReference>
<dbReference type="EMBL" id="KR907234">
    <property type="protein sequence ID" value="AMX74087.1"/>
    <property type="molecule type" value="Genomic_DNA"/>
</dbReference>
<protein>
    <recommendedName>
        <fullName evidence="5 17">NADH-ubiquinone oxidoreductase chain 4</fullName>
        <ecNumber evidence="4 17">7.1.1.2</ecNumber>
    </recommendedName>
</protein>
<evidence type="ECO:0000256" key="10">
    <source>
        <dbReference type="ARBA" id="ARBA00022982"/>
    </source>
</evidence>
<evidence type="ECO:0000256" key="11">
    <source>
        <dbReference type="ARBA" id="ARBA00022989"/>
    </source>
</evidence>
<feature type="transmembrane region" description="Helical" evidence="17">
    <location>
        <begin position="79"/>
        <end position="99"/>
    </location>
</feature>
<sequence>MNLMFLLFFMMMCFSFYITLFEYIIILLFMCLLLIMLMDWSNDVMFINSYMFVDMFSLLLIMLTLWVVMLMYLSIINKVNVTLIIFYINLLTLLLFLSFSVMNLLSFYIMFESVLLPMVMIIFGWGGQYERLQAGLYMLFYTIFGSLPLLLFILWLEPIHSMFCFKWINFNINIVLFMMAMMGFLVKLPIYFLHLWLPKAHVEAPLIGSMILAGVLLKLGVYGIYRLKFIMLSEYLVYGMWLQSICLIGCIYICILCMCQVDIKSLIAYSSVSHMSLLMGGFISSNYWGDVGVCLMMIGHGLCSSGLFCLSNILYERFYTRSILLLKGLGCIYPVFSMWCFIFVIINMAAPPFMNMGAEIFLFSSMLKWSFLVFLPLIIISFLSACYSLYFYSYMNHGKGWMMMAVKNLFLQEMLLLYFHMFPLVLWVMKFEFFINL</sequence>
<evidence type="ECO:0000256" key="16">
    <source>
        <dbReference type="ARBA" id="ARBA00049551"/>
    </source>
</evidence>
<keyword evidence="9" id="KW-1278">Translocase</keyword>
<dbReference type="EMBL" id="KR907232">
    <property type="protein sequence ID" value="AMX74074.1"/>
    <property type="molecule type" value="Genomic_DNA"/>
</dbReference>
<evidence type="ECO:0000256" key="12">
    <source>
        <dbReference type="ARBA" id="ARBA00023027"/>
    </source>
</evidence>
<feature type="transmembrane region" description="Helical" evidence="17">
    <location>
        <begin position="295"/>
        <end position="315"/>
    </location>
</feature>
<dbReference type="PANTHER" id="PTHR43507:SF20">
    <property type="entry name" value="NADH-UBIQUINONE OXIDOREDUCTASE CHAIN 4"/>
    <property type="match status" value="1"/>
</dbReference>
<dbReference type="GO" id="GO:0003954">
    <property type="term" value="F:NADH dehydrogenase activity"/>
    <property type="evidence" value="ECO:0007669"/>
    <property type="project" value="TreeGrafter"/>
</dbReference>
<evidence type="ECO:0000256" key="6">
    <source>
        <dbReference type="ARBA" id="ARBA00022448"/>
    </source>
</evidence>
<comment type="similarity">
    <text evidence="3 17">Belongs to the complex I subunit 4 family.</text>
</comment>
<dbReference type="GO" id="GO:0042773">
    <property type="term" value="P:ATP synthesis coupled electron transport"/>
    <property type="evidence" value="ECO:0007669"/>
    <property type="project" value="InterPro"/>
</dbReference>
<evidence type="ECO:0000256" key="15">
    <source>
        <dbReference type="ARBA" id="ARBA00023136"/>
    </source>
</evidence>
<comment type="function">
    <text evidence="17">Core subunit of the mitochondrial membrane respiratory chain NADH dehydrogenase (Complex I) which catalyzes electron transfer from NADH through the respiratory chain, using ubiquinone as an electron acceptor. Essential for the catalytic activity and assembly of complex I.</text>
</comment>
<evidence type="ECO:0000256" key="4">
    <source>
        <dbReference type="ARBA" id="ARBA00012944"/>
    </source>
</evidence>
<gene>
    <name evidence="20" type="primary">ND4</name>
</gene>
<name>A0A1P8AG37_9ACAR</name>
<comment type="subcellular location">
    <subcellularLocation>
        <location evidence="2 17">Mitochondrion membrane</location>
        <topology evidence="2 17">Multi-pass membrane protein</topology>
    </subcellularLocation>
</comment>
<feature type="transmembrane region" description="Helical" evidence="17">
    <location>
        <begin position="168"/>
        <end position="192"/>
    </location>
</feature>
<accession>A0A1P8AG37</accession>
<feature type="transmembrane region" description="Helical" evidence="17">
    <location>
        <begin position="204"/>
        <end position="225"/>
    </location>
</feature>
<dbReference type="GO" id="GO:0048039">
    <property type="term" value="F:ubiquinone binding"/>
    <property type="evidence" value="ECO:0007669"/>
    <property type="project" value="TreeGrafter"/>
</dbReference>
<evidence type="ECO:0000256" key="7">
    <source>
        <dbReference type="ARBA" id="ARBA00022660"/>
    </source>
</evidence>
<comment type="catalytic activity">
    <reaction evidence="16 17">
        <text>a ubiquinone + NADH + 5 H(+)(in) = a ubiquinol + NAD(+) + 4 H(+)(out)</text>
        <dbReference type="Rhea" id="RHEA:29091"/>
        <dbReference type="Rhea" id="RHEA-COMP:9565"/>
        <dbReference type="Rhea" id="RHEA-COMP:9566"/>
        <dbReference type="ChEBI" id="CHEBI:15378"/>
        <dbReference type="ChEBI" id="CHEBI:16389"/>
        <dbReference type="ChEBI" id="CHEBI:17976"/>
        <dbReference type="ChEBI" id="CHEBI:57540"/>
        <dbReference type="ChEBI" id="CHEBI:57945"/>
        <dbReference type="EC" id="7.1.1.2"/>
    </reaction>
</comment>
<organism evidence="20">
    <name type="scientific">Chiropterargas boueti</name>
    <dbReference type="NCBI Taxonomy" id="1827022"/>
    <lineage>
        <taxon>Eukaryota</taxon>
        <taxon>Metazoa</taxon>
        <taxon>Ecdysozoa</taxon>
        <taxon>Arthropoda</taxon>
        <taxon>Chelicerata</taxon>
        <taxon>Arachnida</taxon>
        <taxon>Acari</taxon>
        <taxon>Parasitiformes</taxon>
        <taxon>Ixodida</taxon>
        <taxon>Ixodoidea</taxon>
        <taxon>Argasidae</taxon>
        <taxon>Ornithodorinae</taxon>
        <taxon>Chiropterargas</taxon>
    </lineage>
</organism>
<evidence type="ECO:0000256" key="8">
    <source>
        <dbReference type="ARBA" id="ARBA00022692"/>
    </source>
</evidence>
<feature type="transmembrane region" description="Helical" evidence="17">
    <location>
        <begin position="369"/>
        <end position="394"/>
    </location>
</feature>
<keyword evidence="12 17" id="KW-0520">NAD</keyword>
<evidence type="ECO:0000256" key="13">
    <source>
        <dbReference type="ARBA" id="ARBA00023075"/>
    </source>
</evidence>
<keyword evidence="15 17" id="KW-0472">Membrane</keyword>
<feature type="transmembrane region" description="Helical" evidence="17">
    <location>
        <begin position="7"/>
        <end position="38"/>
    </location>
</feature>
<evidence type="ECO:0000256" key="5">
    <source>
        <dbReference type="ARBA" id="ARBA00021006"/>
    </source>
</evidence>
<feature type="domain" description="NADH:quinone oxidoreductase/Mrp antiporter transmembrane" evidence="18">
    <location>
        <begin position="102"/>
        <end position="382"/>
    </location>
</feature>
<evidence type="ECO:0000256" key="9">
    <source>
        <dbReference type="ARBA" id="ARBA00022967"/>
    </source>
</evidence>
<geneLocation type="mitochondrion" evidence="20"/>
<evidence type="ECO:0000256" key="2">
    <source>
        <dbReference type="ARBA" id="ARBA00004225"/>
    </source>
</evidence>
<evidence type="ECO:0000313" key="20">
    <source>
        <dbReference type="EMBL" id="AMX74087.1"/>
    </source>
</evidence>
<evidence type="ECO:0000313" key="19">
    <source>
        <dbReference type="EMBL" id="AMX74074.1"/>
    </source>
</evidence>
<reference evidence="20" key="1">
    <citation type="journal article" date="2019" name="Ticks Tick Borne Dis.">
        <title>Argasid and ixodid systematics: Implications for soft tick evolution and systematics, with a new argasid species list.</title>
        <authorList>
            <person name="Mans B.J."/>
            <person name="Featherston J."/>
            <person name="Kvas M."/>
            <person name="Pillay K.A."/>
            <person name="de Klerk D.G."/>
            <person name="Pienaar R."/>
            <person name="de Castro M.H."/>
            <person name="Schwan T.G."/>
            <person name="Lopez J.E."/>
            <person name="Teel P."/>
            <person name="Perez de Leon A.A."/>
            <person name="Sonenshine D.E."/>
            <person name="Egekwu N.I."/>
            <person name="Bakkes D.K."/>
            <person name="Heyne H."/>
            <person name="Kanduma E.G."/>
            <person name="Nyangiwe N."/>
            <person name="Bouattour A."/>
            <person name="Latif A.A."/>
        </authorList>
    </citation>
    <scope>NUCLEOTIDE SEQUENCE</scope>
    <source>
        <strain evidence="19">1</strain>
        <strain evidence="20">2</strain>
    </source>
</reference>
<feature type="transmembrane region" description="Helical" evidence="17">
    <location>
        <begin position="415"/>
        <end position="435"/>
    </location>
</feature>
<keyword evidence="14 17" id="KW-0496">Mitochondrion</keyword>
<dbReference type="EC" id="7.1.1.2" evidence="4 17"/>
<dbReference type="RefSeq" id="YP_010133480.1">
    <property type="nucleotide sequence ID" value="NC_056777.1"/>
</dbReference>
<evidence type="ECO:0000259" key="18">
    <source>
        <dbReference type="Pfam" id="PF00361"/>
    </source>
</evidence>
<dbReference type="GO" id="GO:0008137">
    <property type="term" value="F:NADH dehydrogenase (ubiquinone) activity"/>
    <property type="evidence" value="ECO:0007669"/>
    <property type="project" value="UniProtKB-UniRule"/>
</dbReference>
<feature type="transmembrane region" description="Helical" evidence="17">
    <location>
        <begin position="137"/>
        <end position="156"/>
    </location>
</feature>
<evidence type="ECO:0000256" key="17">
    <source>
        <dbReference type="RuleBase" id="RU003297"/>
    </source>
</evidence>
<dbReference type="GO" id="GO:0031966">
    <property type="term" value="C:mitochondrial membrane"/>
    <property type="evidence" value="ECO:0007669"/>
    <property type="project" value="UniProtKB-SubCell"/>
</dbReference>
<dbReference type="InterPro" id="IPR003918">
    <property type="entry name" value="NADH_UbQ_OxRdtase"/>
</dbReference>